<gene>
    <name evidence="3" type="ORF">M9458_027260</name>
</gene>
<name>A0ABD0Q0K1_CIRMR</name>
<reference evidence="3 4" key="1">
    <citation type="submission" date="2024-05" db="EMBL/GenBank/DDBJ databases">
        <title>Genome sequencing and assembly of Indian major carp, Cirrhinus mrigala (Hamilton, 1822).</title>
        <authorList>
            <person name="Mohindra V."/>
            <person name="Chowdhury L.M."/>
            <person name="Lal K."/>
            <person name="Jena J.K."/>
        </authorList>
    </citation>
    <scope>NUCLEOTIDE SEQUENCE [LARGE SCALE GENOMIC DNA]</scope>
    <source>
        <strain evidence="3">CM1030</strain>
        <tissue evidence="3">Blood</tissue>
    </source>
</reference>
<evidence type="ECO:0008006" key="5">
    <source>
        <dbReference type="Google" id="ProtNLM"/>
    </source>
</evidence>
<feature type="region of interest" description="Disordered" evidence="2">
    <location>
        <begin position="204"/>
        <end position="259"/>
    </location>
</feature>
<comment type="caution">
    <text evidence="3">The sequence shown here is derived from an EMBL/GenBank/DDBJ whole genome shotgun (WGS) entry which is preliminary data.</text>
</comment>
<accession>A0ABD0Q0K1</accession>
<feature type="region of interest" description="Disordered" evidence="2">
    <location>
        <begin position="161"/>
        <end position="186"/>
    </location>
</feature>
<feature type="non-terminal residue" evidence="3">
    <location>
        <position position="339"/>
    </location>
</feature>
<sequence>FIFRKISDVKKEEEERQRSKNEVPLTIPVDHPVRKLFQKFKQQKELRNQGTSAQLDLEKNQQHLQQPTRMPKPHTSLMQNSLHAVQNGSTSSVVTISQITPIQNCLAYPKAVDSNKQNNRDIMELKPAVASGDQVANRLKVNNTARTKPAGTARGWMRLKNNMAAPGSPPEDERKEGLNNAAKAVSMERISSEVKVQIESVEDVGASRKNSLRKTDSWDSGLTYSDQRLDRVSEPQSPVPGVGGGEGPARDFYPSSESSFQASLQEARLELRTEIQALNERMVVLEERVGQILRLLLETSKPTSSEDPTPKTHRSKLKAQGSIPVSTLSTPDSEKDESL</sequence>
<dbReference type="AlphaFoldDB" id="A0ABD0Q0K1"/>
<dbReference type="Proteomes" id="UP001529510">
    <property type="component" value="Unassembled WGS sequence"/>
</dbReference>
<keyword evidence="1" id="KW-0175">Coiled coil</keyword>
<evidence type="ECO:0000313" key="3">
    <source>
        <dbReference type="EMBL" id="KAL0178366.1"/>
    </source>
</evidence>
<evidence type="ECO:0000256" key="2">
    <source>
        <dbReference type="SAM" id="MobiDB-lite"/>
    </source>
</evidence>
<dbReference type="EMBL" id="JAMKFB020000013">
    <property type="protein sequence ID" value="KAL0178366.1"/>
    <property type="molecule type" value="Genomic_DNA"/>
</dbReference>
<feature type="non-terminal residue" evidence="3">
    <location>
        <position position="1"/>
    </location>
</feature>
<evidence type="ECO:0000313" key="4">
    <source>
        <dbReference type="Proteomes" id="UP001529510"/>
    </source>
</evidence>
<keyword evidence="4" id="KW-1185">Reference proteome</keyword>
<proteinExistence type="predicted"/>
<feature type="coiled-coil region" evidence="1">
    <location>
        <begin position="261"/>
        <end position="288"/>
    </location>
</feature>
<protein>
    <recommendedName>
        <fullName evidence="5">Potassium voltage-gated channel subfamily H member 5</fullName>
    </recommendedName>
</protein>
<feature type="region of interest" description="Disordered" evidence="2">
    <location>
        <begin position="298"/>
        <end position="339"/>
    </location>
</feature>
<evidence type="ECO:0000256" key="1">
    <source>
        <dbReference type="SAM" id="Coils"/>
    </source>
</evidence>
<organism evidence="3 4">
    <name type="scientific">Cirrhinus mrigala</name>
    <name type="common">Mrigala</name>
    <dbReference type="NCBI Taxonomy" id="683832"/>
    <lineage>
        <taxon>Eukaryota</taxon>
        <taxon>Metazoa</taxon>
        <taxon>Chordata</taxon>
        <taxon>Craniata</taxon>
        <taxon>Vertebrata</taxon>
        <taxon>Euteleostomi</taxon>
        <taxon>Actinopterygii</taxon>
        <taxon>Neopterygii</taxon>
        <taxon>Teleostei</taxon>
        <taxon>Ostariophysi</taxon>
        <taxon>Cypriniformes</taxon>
        <taxon>Cyprinidae</taxon>
        <taxon>Labeoninae</taxon>
        <taxon>Labeonini</taxon>
        <taxon>Cirrhinus</taxon>
    </lineage>
</organism>